<proteinExistence type="predicted"/>
<comment type="caution">
    <text evidence="1">The sequence shown here is derived from an EMBL/GenBank/DDBJ whole genome shotgun (WGS) entry which is preliminary data.</text>
</comment>
<keyword evidence="2" id="KW-1185">Reference proteome</keyword>
<sequence>MNAVETNTVTQNSKTELIKNNTPLFNLGTLVMTKGVSHHVNQNNFDKLLVCVSRHRCGDWGNVCEEDSLTNDESVLHGFRILSVYELDGETIWIITEADRSVTTVLFPVEY</sequence>
<dbReference type="RefSeq" id="WP_284194323.1">
    <property type="nucleotide sequence ID" value="NZ_BSPW01000123.1"/>
</dbReference>
<evidence type="ECO:0000313" key="2">
    <source>
        <dbReference type="Proteomes" id="UP001157138"/>
    </source>
</evidence>
<organism evidence="1 2">
    <name type="scientific">Vibrio zhanjiangensis</name>
    <dbReference type="NCBI Taxonomy" id="1046128"/>
    <lineage>
        <taxon>Bacteria</taxon>
        <taxon>Pseudomonadati</taxon>
        <taxon>Pseudomonadota</taxon>
        <taxon>Gammaproteobacteria</taxon>
        <taxon>Vibrionales</taxon>
        <taxon>Vibrionaceae</taxon>
        <taxon>Vibrio</taxon>
    </lineage>
</organism>
<evidence type="ECO:0008006" key="3">
    <source>
        <dbReference type="Google" id="ProtNLM"/>
    </source>
</evidence>
<name>A0ABQ6F5H6_9VIBR</name>
<accession>A0ABQ6F5H6</accession>
<dbReference type="EMBL" id="BSPW01000123">
    <property type="protein sequence ID" value="GLT20496.1"/>
    <property type="molecule type" value="Genomic_DNA"/>
</dbReference>
<protein>
    <recommendedName>
        <fullName evidence="3">Type I restriction endonuclease subunit M</fullName>
    </recommendedName>
</protein>
<reference evidence="2" key="1">
    <citation type="journal article" date="2019" name="Int. J. Syst. Evol. Microbiol.">
        <title>The Global Catalogue of Microorganisms (GCM) 10K type strain sequencing project: providing services to taxonomists for standard genome sequencing and annotation.</title>
        <authorList>
            <consortium name="The Broad Institute Genomics Platform"/>
            <consortium name="The Broad Institute Genome Sequencing Center for Infectious Disease"/>
            <person name="Wu L."/>
            <person name="Ma J."/>
        </authorList>
    </citation>
    <scope>NUCLEOTIDE SEQUENCE [LARGE SCALE GENOMIC DNA]</scope>
    <source>
        <strain evidence="2">NBRC 108723</strain>
    </source>
</reference>
<evidence type="ECO:0000313" key="1">
    <source>
        <dbReference type="EMBL" id="GLT20496.1"/>
    </source>
</evidence>
<dbReference type="Proteomes" id="UP001157138">
    <property type="component" value="Unassembled WGS sequence"/>
</dbReference>
<gene>
    <name evidence="1" type="ORF">GCM10007938_42810</name>
</gene>